<keyword evidence="6" id="KW-1185">Reference proteome</keyword>
<comment type="catalytic activity">
    <reaction evidence="4">
        <text>a 2'-deoxyribonucleoside 5'-triphosphate + H2O = a 2'-deoxyribonucleoside 5'-phosphate + diphosphate + H(+)</text>
        <dbReference type="Rhea" id="RHEA:44644"/>
        <dbReference type="ChEBI" id="CHEBI:15377"/>
        <dbReference type="ChEBI" id="CHEBI:15378"/>
        <dbReference type="ChEBI" id="CHEBI:33019"/>
        <dbReference type="ChEBI" id="CHEBI:61560"/>
        <dbReference type="ChEBI" id="CHEBI:65317"/>
        <dbReference type="EC" id="3.6.1.9"/>
    </reaction>
</comment>
<comment type="cofactor">
    <cofactor evidence="1 4">
        <name>a divalent metal cation</name>
        <dbReference type="ChEBI" id="CHEBI:60240"/>
    </cofactor>
</comment>
<keyword evidence="3 4" id="KW-0546">Nucleotide metabolism</keyword>
<dbReference type="PIRSF" id="PIRSF006305">
    <property type="entry name" value="Maf"/>
    <property type="match status" value="1"/>
</dbReference>
<evidence type="ECO:0000256" key="4">
    <source>
        <dbReference type="HAMAP-Rule" id="MF_00528"/>
    </source>
</evidence>
<dbReference type="Gene3D" id="3.90.950.10">
    <property type="match status" value="1"/>
</dbReference>
<comment type="caution">
    <text evidence="4">Lacks conserved residue(s) required for the propagation of feature annotation.</text>
</comment>
<evidence type="ECO:0000313" key="5">
    <source>
        <dbReference type="EMBL" id="MEE8657997.1"/>
    </source>
</evidence>
<dbReference type="PANTHER" id="PTHR43213">
    <property type="entry name" value="BIFUNCTIONAL DTTP/UTP PYROPHOSPHATASE/METHYLTRANSFERASE PROTEIN-RELATED"/>
    <property type="match status" value="1"/>
</dbReference>
<reference evidence="5 6" key="1">
    <citation type="submission" date="2023-10" db="EMBL/GenBank/DDBJ databases">
        <title>Sorlinia euscelidii gen. nov., sp. nov., an acetic acid bacteria isolated from the gut of Euscelidius variegatus emitter.</title>
        <authorList>
            <person name="Michoud G."/>
            <person name="Marasco R."/>
            <person name="Seferji K."/>
            <person name="Gonella E."/>
            <person name="Garuglieri E."/>
            <person name="Alma A."/>
            <person name="Mapelli F."/>
            <person name="Borin S."/>
            <person name="Daffonchio D."/>
            <person name="Crotti E."/>
        </authorList>
    </citation>
    <scope>NUCLEOTIDE SEQUENCE [LARGE SCALE GENOMIC DNA]</scope>
    <source>
        <strain evidence="5 6">EV16P</strain>
    </source>
</reference>
<dbReference type="HAMAP" id="MF_00528">
    <property type="entry name" value="Maf"/>
    <property type="match status" value="1"/>
</dbReference>
<comment type="caution">
    <text evidence="5">The sequence shown here is derived from an EMBL/GenBank/DDBJ whole genome shotgun (WGS) entry which is preliminary data.</text>
</comment>
<evidence type="ECO:0000256" key="3">
    <source>
        <dbReference type="ARBA" id="ARBA00023080"/>
    </source>
</evidence>
<proteinExistence type="inferred from homology"/>
<comment type="similarity">
    <text evidence="4">Belongs to the Maf family.</text>
</comment>
<comment type="function">
    <text evidence="4">Nucleoside triphosphate pyrophosphatase. May have a dual role in cell division arrest and in preventing the incorporation of modified nucleotides into cellular nucleic acids.</text>
</comment>
<protein>
    <recommendedName>
        <fullName evidence="4">Nucleoside triphosphate pyrophosphatase</fullName>
        <ecNumber evidence="4">3.6.1.9</ecNumber>
    </recommendedName>
    <alternativeName>
        <fullName evidence="4">Nucleotide pyrophosphatase</fullName>
        <shortName evidence="4">Nucleotide PPase</shortName>
    </alternativeName>
</protein>
<organism evidence="5 6">
    <name type="scientific">Sorlinia euscelidii</name>
    <dbReference type="NCBI Taxonomy" id="3081148"/>
    <lineage>
        <taxon>Bacteria</taxon>
        <taxon>Pseudomonadati</taxon>
        <taxon>Pseudomonadota</taxon>
        <taxon>Alphaproteobacteria</taxon>
        <taxon>Acetobacterales</taxon>
        <taxon>Acetobacteraceae</taxon>
        <taxon>Sorlinia</taxon>
    </lineage>
</organism>
<evidence type="ECO:0000256" key="1">
    <source>
        <dbReference type="ARBA" id="ARBA00001968"/>
    </source>
</evidence>
<comment type="catalytic activity">
    <reaction evidence="4">
        <text>a ribonucleoside 5'-triphosphate + H2O = a ribonucleoside 5'-phosphate + diphosphate + H(+)</text>
        <dbReference type="Rhea" id="RHEA:23996"/>
        <dbReference type="ChEBI" id="CHEBI:15377"/>
        <dbReference type="ChEBI" id="CHEBI:15378"/>
        <dbReference type="ChEBI" id="CHEBI:33019"/>
        <dbReference type="ChEBI" id="CHEBI:58043"/>
        <dbReference type="ChEBI" id="CHEBI:61557"/>
        <dbReference type="EC" id="3.6.1.9"/>
    </reaction>
</comment>
<name>A0ABU7TZR3_9PROT</name>
<gene>
    <name evidence="5" type="ORF">DOFOFD_03075</name>
</gene>
<dbReference type="SUPFAM" id="SSF52972">
    <property type="entry name" value="ITPase-like"/>
    <property type="match status" value="1"/>
</dbReference>
<keyword evidence="4" id="KW-0963">Cytoplasm</keyword>
<dbReference type="InterPro" id="IPR029001">
    <property type="entry name" value="ITPase-like_fam"/>
</dbReference>
<dbReference type="Proteomes" id="UP001312908">
    <property type="component" value="Unassembled WGS sequence"/>
</dbReference>
<dbReference type="PANTHER" id="PTHR43213:SF5">
    <property type="entry name" value="BIFUNCTIONAL DTTP_UTP PYROPHOSPHATASE_METHYLTRANSFERASE PROTEIN-RELATED"/>
    <property type="match status" value="1"/>
</dbReference>
<accession>A0ABU7TZR3</accession>
<dbReference type="EMBL" id="JAWJZY010000001">
    <property type="protein sequence ID" value="MEE8657997.1"/>
    <property type="molecule type" value="Genomic_DNA"/>
</dbReference>
<sequence length="206" mass="22627">MTIQQRHTPLILASASRTRFDLLSRAGLSVRACPVDVDEAIIRDEARARGAEGGEIAVALAHAKARCYSLRPDAEEGALVIAADQILTCEDRQIDKAPDLPALRDILIFLRGRTHILQTACVIYQHGAPLWTHLARPHLQMRHFSDAFLDDYLHQAGEAVLSSVGGYQLEGRGVQLFEKIEGAYDEILGLPMLPLFSALRQLGVVA</sequence>
<evidence type="ECO:0000256" key="2">
    <source>
        <dbReference type="ARBA" id="ARBA00022801"/>
    </source>
</evidence>
<feature type="active site" description="Proton acceptor" evidence="4">
    <location>
        <position position="84"/>
    </location>
</feature>
<dbReference type="InterPro" id="IPR003697">
    <property type="entry name" value="Maf-like"/>
</dbReference>
<keyword evidence="2 4" id="KW-0378">Hydrolase</keyword>
<dbReference type="EC" id="3.6.1.9" evidence="4"/>
<dbReference type="RefSeq" id="WP_394818953.1">
    <property type="nucleotide sequence ID" value="NZ_JAWJZY010000001.1"/>
</dbReference>
<evidence type="ECO:0000313" key="6">
    <source>
        <dbReference type="Proteomes" id="UP001312908"/>
    </source>
</evidence>
<comment type="subcellular location">
    <subcellularLocation>
        <location evidence="4">Cytoplasm</location>
    </subcellularLocation>
</comment>
<dbReference type="Pfam" id="PF02545">
    <property type="entry name" value="Maf"/>
    <property type="match status" value="1"/>
</dbReference>